<keyword evidence="2" id="KW-0805">Transcription regulation</keyword>
<evidence type="ECO:0000259" key="9">
    <source>
        <dbReference type="PROSITE" id="PS50811"/>
    </source>
</evidence>
<dbReference type="InterPro" id="IPR036576">
    <property type="entry name" value="WRKY_dom_sf"/>
</dbReference>
<accession>A0A8T0UN05</accession>
<dbReference type="SUPFAM" id="SSF118290">
    <property type="entry name" value="WRKY DNA-binding domain"/>
    <property type="match status" value="1"/>
</dbReference>
<evidence type="ECO:0000256" key="7">
    <source>
        <dbReference type="ARBA" id="ARBA00060761"/>
    </source>
</evidence>
<evidence type="ECO:0000256" key="3">
    <source>
        <dbReference type="ARBA" id="ARBA00023125"/>
    </source>
</evidence>
<evidence type="ECO:0000256" key="1">
    <source>
        <dbReference type="ARBA" id="ARBA00004123"/>
    </source>
</evidence>
<evidence type="ECO:0000256" key="5">
    <source>
        <dbReference type="ARBA" id="ARBA00023242"/>
    </source>
</evidence>
<gene>
    <name evidence="10" type="ORF">PVAP13_3KG206300</name>
</gene>
<dbReference type="GO" id="GO:0000976">
    <property type="term" value="F:transcription cis-regulatory region binding"/>
    <property type="evidence" value="ECO:0007669"/>
    <property type="project" value="TreeGrafter"/>
</dbReference>
<feature type="compositionally biased region" description="Basic residues" evidence="8">
    <location>
        <begin position="130"/>
        <end position="140"/>
    </location>
</feature>
<evidence type="ECO:0000256" key="2">
    <source>
        <dbReference type="ARBA" id="ARBA00023015"/>
    </source>
</evidence>
<protein>
    <recommendedName>
        <fullName evidence="9">WRKY domain-containing protein</fullName>
    </recommendedName>
</protein>
<keyword evidence="5" id="KW-0539">Nucleus</keyword>
<feature type="domain" description="WRKY" evidence="9">
    <location>
        <begin position="150"/>
        <end position="216"/>
    </location>
</feature>
<comment type="function">
    <text evidence="6">Transcription factor. Interacts specifically with the W box (5'-(T)TGAC[CT]-3'), a frequently occurring elicitor-responsive cis-acting element.</text>
</comment>
<dbReference type="OrthoDB" id="662136at2759"/>
<proteinExistence type="inferred from homology"/>
<comment type="similarity">
    <text evidence="7">Belongs to the WRKY group II-e family.</text>
</comment>
<dbReference type="PANTHER" id="PTHR32096:SF150">
    <property type="entry name" value="WRKY DNA-BINDING DOMAIN SUPERFAMILY PROTEIN-RELATED"/>
    <property type="match status" value="1"/>
</dbReference>
<organism evidence="10 11">
    <name type="scientific">Panicum virgatum</name>
    <name type="common">Blackwell switchgrass</name>
    <dbReference type="NCBI Taxonomy" id="38727"/>
    <lineage>
        <taxon>Eukaryota</taxon>
        <taxon>Viridiplantae</taxon>
        <taxon>Streptophyta</taxon>
        <taxon>Embryophyta</taxon>
        <taxon>Tracheophyta</taxon>
        <taxon>Spermatophyta</taxon>
        <taxon>Magnoliopsida</taxon>
        <taxon>Liliopsida</taxon>
        <taxon>Poales</taxon>
        <taxon>Poaceae</taxon>
        <taxon>PACMAD clade</taxon>
        <taxon>Panicoideae</taxon>
        <taxon>Panicodae</taxon>
        <taxon>Paniceae</taxon>
        <taxon>Panicinae</taxon>
        <taxon>Panicum</taxon>
        <taxon>Panicum sect. Hiantes</taxon>
    </lineage>
</organism>
<dbReference type="FunFam" id="2.20.25.80:FF:000005">
    <property type="entry name" value="probable WRKY transcription factor 14"/>
    <property type="match status" value="1"/>
</dbReference>
<comment type="subcellular location">
    <subcellularLocation>
        <location evidence="1">Nucleus</location>
    </subcellularLocation>
</comment>
<evidence type="ECO:0000256" key="8">
    <source>
        <dbReference type="SAM" id="MobiDB-lite"/>
    </source>
</evidence>
<evidence type="ECO:0000313" key="11">
    <source>
        <dbReference type="Proteomes" id="UP000823388"/>
    </source>
</evidence>
<dbReference type="AlphaFoldDB" id="A0A8T0UN05"/>
<sequence>MECSNNDWDLQAVVRSCGTAAAACGSGGSSEAPAAAAEARRGIHVGRAAAAAPEFLVGRPVRPAAALRDLDYLGSDHELAPFSITPSGERGAPPLDHEVLISFPAASTSGQQLLRPRKQPGGRKPGVRTPRPKRSKKSQLKKVVCEVPVADGGVSTDLWAWRKYGQKPIKGSPYPRGYYKCSSLKACMARKLVERSPAKPGVLVVTYIAEHCHAVPTMLNALAGTTRHRPASHGASDEASGSGRREEDSADASSMTTADGGGAETADDDENEPWQVDVAALDEYPLDDFLGPFDDDFDRFFEDDGGVLERRVSL</sequence>
<dbReference type="Proteomes" id="UP000823388">
    <property type="component" value="Chromosome 3K"/>
</dbReference>
<dbReference type="GO" id="GO:0003700">
    <property type="term" value="F:DNA-binding transcription factor activity"/>
    <property type="evidence" value="ECO:0007669"/>
    <property type="project" value="InterPro"/>
</dbReference>
<dbReference type="InterPro" id="IPR044810">
    <property type="entry name" value="WRKY_plant"/>
</dbReference>
<reference evidence="10" key="1">
    <citation type="submission" date="2020-05" db="EMBL/GenBank/DDBJ databases">
        <title>WGS assembly of Panicum virgatum.</title>
        <authorList>
            <person name="Lovell J.T."/>
            <person name="Jenkins J."/>
            <person name="Shu S."/>
            <person name="Juenger T.E."/>
            <person name="Schmutz J."/>
        </authorList>
    </citation>
    <scope>NUCLEOTIDE SEQUENCE</scope>
    <source>
        <strain evidence="10">AP13</strain>
    </source>
</reference>
<evidence type="ECO:0000313" key="10">
    <source>
        <dbReference type="EMBL" id="KAG2625481.1"/>
    </source>
</evidence>
<comment type="caution">
    <text evidence="10">The sequence shown here is derived from an EMBL/GenBank/DDBJ whole genome shotgun (WGS) entry which is preliminary data.</text>
</comment>
<dbReference type="EMBL" id="CM029041">
    <property type="protein sequence ID" value="KAG2625481.1"/>
    <property type="molecule type" value="Genomic_DNA"/>
</dbReference>
<evidence type="ECO:0000256" key="4">
    <source>
        <dbReference type="ARBA" id="ARBA00023163"/>
    </source>
</evidence>
<name>A0A8T0UN05_PANVG</name>
<evidence type="ECO:0000256" key="6">
    <source>
        <dbReference type="ARBA" id="ARBA00059805"/>
    </source>
</evidence>
<dbReference type="Pfam" id="PF03106">
    <property type="entry name" value="WRKY"/>
    <property type="match status" value="1"/>
</dbReference>
<dbReference type="GO" id="GO:0005634">
    <property type="term" value="C:nucleus"/>
    <property type="evidence" value="ECO:0007669"/>
    <property type="project" value="UniProtKB-SubCell"/>
</dbReference>
<keyword evidence="4" id="KW-0804">Transcription</keyword>
<feature type="region of interest" description="Disordered" evidence="8">
    <location>
        <begin position="110"/>
        <end position="141"/>
    </location>
</feature>
<dbReference type="InterPro" id="IPR003657">
    <property type="entry name" value="WRKY_dom"/>
</dbReference>
<dbReference type="Gene3D" id="2.20.25.80">
    <property type="entry name" value="WRKY domain"/>
    <property type="match status" value="1"/>
</dbReference>
<dbReference type="SMART" id="SM00774">
    <property type="entry name" value="WRKY"/>
    <property type="match status" value="1"/>
</dbReference>
<dbReference type="PANTHER" id="PTHR32096">
    <property type="entry name" value="WRKY TRANSCRIPTION FACTOR 30-RELATED-RELATED"/>
    <property type="match status" value="1"/>
</dbReference>
<keyword evidence="3" id="KW-0238">DNA-binding</keyword>
<dbReference type="PROSITE" id="PS50811">
    <property type="entry name" value="WRKY"/>
    <property type="match status" value="1"/>
</dbReference>
<keyword evidence="11" id="KW-1185">Reference proteome</keyword>
<feature type="region of interest" description="Disordered" evidence="8">
    <location>
        <begin position="226"/>
        <end position="278"/>
    </location>
</feature>